<feature type="signal peptide" evidence="3">
    <location>
        <begin position="1"/>
        <end position="28"/>
    </location>
</feature>
<evidence type="ECO:0000256" key="3">
    <source>
        <dbReference type="SAM" id="SignalP"/>
    </source>
</evidence>
<feature type="transmembrane region" description="Helical" evidence="2">
    <location>
        <begin position="148"/>
        <end position="170"/>
    </location>
</feature>
<keyword evidence="2" id="KW-0472">Membrane</keyword>
<evidence type="ECO:0000259" key="4">
    <source>
        <dbReference type="Pfam" id="PF13360"/>
    </source>
</evidence>
<dbReference type="InterPro" id="IPR013783">
    <property type="entry name" value="Ig-like_fold"/>
</dbReference>
<dbReference type="InterPro" id="IPR011047">
    <property type="entry name" value="Quinoprotein_ADH-like_sf"/>
</dbReference>
<dbReference type="InterPro" id="IPR029052">
    <property type="entry name" value="Metallo-depent_PP-like"/>
</dbReference>
<dbReference type="PANTHER" id="PTHR34512">
    <property type="entry name" value="CELL SURFACE PROTEIN"/>
    <property type="match status" value="1"/>
</dbReference>
<dbReference type="Pfam" id="PF13360">
    <property type="entry name" value="PQQ_2"/>
    <property type="match status" value="2"/>
</dbReference>
<organism evidence="5 6">
    <name type="scientific">Streptomyces yanii</name>
    <dbReference type="NCBI Taxonomy" id="78510"/>
    <lineage>
        <taxon>Bacteria</taxon>
        <taxon>Bacillati</taxon>
        <taxon>Actinomycetota</taxon>
        <taxon>Actinomycetes</taxon>
        <taxon>Kitasatosporales</taxon>
        <taxon>Streptomycetaceae</taxon>
        <taxon>Streptomyces</taxon>
    </lineage>
</organism>
<dbReference type="SUPFAM" id="SSF117074">
    <property type="entry name" value="Hypothetical protein PA1324"/>
    <property type="match status" value="1"/>
</dbReference>
<dbReference type="CDD" id="cd00838">
    <property type="entry name" value="MPP_superfamily"/>
    <property type="match status" value="1"/>
</dbReference>
<dbReference type="InterPro" id="IPR002372">
    <property type="entry name" value="PQQ_rpt_dom"/>
</dbReference>
<feature type="transmembrane region" description="Helical" evidence="2">
    <location>
        <begin position="191"/>
        <end position="209"/>
    </location>
</feature>
<keyword evidence="2" id="KW-1133">Transmembrane helix</keyword>
<dbReference type="EMBL" id="JBHMCG010000200">
    <property type="protein sequence ID" value="MFB9578841.1"/>
    <property type="molecule type" value="Genomic_DNA"/>
</dbReference>
<name>A0ABV5RNG3_9ACTN</name>
<dbReference type="PANTHER" id="PTHR34512:SF30">
    <property type="entry name" value="OUTER MEMBRANE PROTEIN ASSEMBLY FACTOR BAMB"/>
    <property type="match status" value="1"/>
</dbReference>
<feature type="chain" id="PRO_5047419810" evidence="3">
    <location>
        <begin position="29"/>
        <end position="1137"/>
    </location>
</feature>
<evidence type="ECO:0000256" key="2">
    <source>
        <dbReference type="SAM" id="Phobius"/>
    </source>
</evidence>
<keyword evidence="3" id="KW-0732">Signal</keyword>
<protein>
    <submittedName>
        <fullName evidence="5">PQQ-binding-like beta-propeller repeat protein</fullName>
    </submittedName>
</protein>
<dbReference type="SMART" id="SM00564">
    <property type="entry name" value="PQQ"/>
    <property type="match status" value="4"/>
</dbReference>
<feature type="domain" description="Pyrrolo-quinoline quinone repeat" evidence="4">
    <location>
        <begin position="748"/>
        <end position="888"/>
    </location>
</feature>
<dbReference type="RefSeq" id="WP_345516729.1">
    <property type="nucleotide sequence ID" value="NZ_BAAAXD010000039.1"/>
</dbReference>
<dbReference type="Gene3D" id="3.60.21.10">
    <property type="match status" value="1"/>
</dbReference>
<sequence>MRFLRRAAGLGLTLLLFILGFCAQPAAAHVSPEHAELVISTKDDVTSGRLIVHHDVVSPQKAGAWASHLLSASCPATGSGVAGDGGGVPGGVVVELAWSCHVDKLDLSAMLQQGGLTQVVTEFDGTTVNANAQTPVVDASGAHALPTFPWAAVALGIAAAAALLLVVWRIRTGRLQFAQLVARVRAGRGRIKLAAVGAVTLSCLAPQVASAAPLAEGAAATANTVAVTGTVFEDANGNGKRDAGEAAMPGVDVTDGAVWMTTGPDGSYTLQMDPTRRETDLVSIVSPNGYTPALRDDYVPEYFHKVPEGGPSTGIDFALVPDKNAANPTEKWLMDSDGEVSNTSDGAARSTLPEWTGQVEAMSQLDGASMVIATGDLTVTDYASEPRRQVGYDLLHKGLVDGKLGMPFYPVVGNHDIGGTATSQGYAGSLEYFRRNMGPEWYSFDRNGRHIVVLEDNYDSSGLKPQLEWLREDLKRHAVGKQVLVFAHRSLFTQWGPGAGMQPTIDELSKYDVRMFAAGHNQQAEYRRGAFDRSVEINNQGKYGIDGSHPDYKILDFKGIYDDPGTKRNEDTGYVMGTHRQFDVRNAVALVSPAQGSVHGNSAGIPIQLYAEDAGRTPATASLTLRDSRGHIAWHEERMKFGSGVRKTGIENCYTPPGGTPEPCPETRTSWTRVSDHLPGLRPDTYTAEMTVVDTRGKAWRTITNTFTVVPEDKLATPKTGQDWLRQGGDEAGRSASGDNPGTELDLQWAANTGEQFNLNGSVVVDGKVIVSSRAFDSPNHMMLAYDIKSGREIWRTYLDGDAESAPTYHDGKVYITTAVGRIYALDAEDGHVVWQAVEKEEQHGNTVRRYGRAGGPVTVFDLKDAQRTVAVYQDWNKIQCRDAKTGDLLGGFNGATNWGQFHSTVVRQPGSDIAYLHTDSSSTVVAMDLVGCRQLWAKGTDGGIDSHSSPTLTDPAQGDPQLVTVTTSGARGHDLKTGNVLWQSAANDPWTCEPGKAPLTSPAIWGDIAYIAGRDGVIRAYDTSAAAPSKPLWETKVGYLPGRSPMDDKWRVAQGCTEGPGSPAMHALATKDLVYAGTRDGRLVVLDRVTGKRLTEYNLGASVTSALSVSGDWVIALTDDGTLHALAARHPRGNGS</sequence>
<keyword evidence="6" id="KW-1185">Reference proteome</keyword>
<dbReference type="Proteomes" id="UP001589710">
    <property type="component" value="Unassembled WGS sequence"/>
</dbReference>
<dbReference type="Gene3D" id="2.60.40.10">
    <property type="entry name" value="Immunoglobulins"/>
    <property type="match status" value="1"/>
</dbReference>
<feature type="domain" description="Pyrrolo-quinoline quinone repeat" evidence="4">
    <location>
        <begin position="1051"/>
        <end position="1129"/>
    </location>
</feature>
<dbReference type="InterPro" id="IPR015943">
    <property type="entry name" value="WD40/YVTN_repeat-like_dom_sf"/>
</dbReference>
<evidence type="ECO:0000313" key="6">
    <source>
        <dbReference type="Proteomes" id="UP001589710"/>
    </source>
</evidence>
<dbReference type="Gene3D" id="2.130.10.10">
    <property type="entry name" value="YVTN repeat-like/Quinoprotein amine dehydrogenase"/>
    <property type="match status" value="2"/>
</dbReference>
<comment type="caution">
    <text evidence="5">The sequence shown here is derived from an EMBL/GenBank/DDBJ whole genome shotgun (WGS) entry which is preliminary data.</text>
</comment>
<dbReference type="SUPFAM" id="SSF50998">
    <property type="entry name" value="Quinoprotein alcohol dehydrogenase-like"/>
    <property type="match status" value="1"/>
</dbReference>
<gene>
    <name evidence="5" type="ORF">ACFFTL_42965</name>
</gene>
<dbReference type="SUPFAM" id="SSF56300">
    <property type="entry name" value="Metallo-dependent phosphatases"/>
    <property type="match status" value="1"/>
</dbReference>
<dbReference type="InterPro" id="IPR018391">
    <property type="entry name" value="PQQ_b-propeller_rpt"/>
</dbReference>
<accession>A0ABV5RNG3</accession>
<reference evidence="5 6" key="1">
    <citation type="submission" date="2024-09" db="EMBL/GenBank/DDBJ databases">
        <authorList>
            <person name="Sun Q."/>
            <person name="Mori K."/>
        </authorList>
    </citation>
    <scope>NUCLEOTIDE SEQUENCE [LARGE SCALE GENOMIC DNA]</scope>
    <source>
        <strain evidence="5 6">JCM 3331</strain>
    </source>
</reference>
<feature type="region of interest" description="Disordered" evidence="1">
    <location>
        <begin position="718"/>
        <end position="744"/>
    </location>
</feature>
<evidence type="ECO:0000313" key="5">
    <source>
        <dbReference type="EMBL" id="MFB9578841.1"/>
    </source>
</evidence>
<evidence type="ECO:0000256" key="1">
    <source>
        <dbReference type="SAM" id="MobiDB-lite"/>
    </source>
</evidence>
<proteinExistence type="predicted"/>
<keyword evidence="2" id="KW-0812">Transmembrane</keyword>